<protein>
    <submittedName>
        <fullName evidence="1">Uncharacterized protein MANES_S021700</fullName>
    </submittedName>
</protein>
<proteinExistence type="predicted"/>
<dbReference type="AlphaFoldDB" id="A0A2P2J2D0"/>
<organism evidence="1">
    <name type="scientific">Rhizophora mucronata</name>
    <name type="common">Asiatic mangrove</name>
    <dbReference type="NCBI Taxonomy" id="61149"/>
    <lineage>
        <taxon>Eukaryota</taxon>
        <taxon>Viridiplantae</taxon>
        <taxon>Streptophyta</taxon>
        <taxon>Embryophyta</taxon>
        <taxon>Tracheophyta</taxon>
        <taxon>Spermatophyta</taxon>
        <taxon>Magnoliopsida</taxon>
        <taxon>eudicotyledons</taxon>
        <taxon>Gunneridae</taxon>
        <taxon>Pentapetalae</taxon>
        <taxon>rosids</taxon>
        <taxon>fabids</taxon>
        <taxon>Malpighiales</taxon>
        <taxon>Rhizophoraceae</taxon>
        <taxon>Rhizophora</taxon>
    </lineage>
</organism>
<evidence type="ECO:0000313" key="1">
    <source>
        <dbReference type="EMBL" id="MBW87634.1"/>
    </source>
</evidence>
<name>A0A2P2J2D0_RHIMU</name>
<accession>A0A2P2J2D0</accession>
<reference evidence="1" key="1">
    <citation type="submission" date="2018-02" db="EMBL/GenBank/DDBJ databases">
        <title>Rhizophora mucronata_Transcriptome.</title>
        <authorList>
            <person name="Meera S.P."/>
            <person name="Sreeshan A."/>
            <person name="Augustine A."/>
        </authorList>
    </citation>
    <scope>NUCLEOTIDE SEQUENCE</scope>
    <source>
        <tissue evidence="1">Leaf</tissue>
    </source>
</reference>
<dbReference type="EMBL" id="GGEC01007151">
    <property type="protein sequence ID" value="MBW87634.1"/>
    <property type="molecule type" value="Transcribed_RNA"/>
</dbReference>
<sequence length="50" mass="5945">MLQKIQLNLSLTNRRSAQCQIVHKSTAIRNLFCTSFILQIQFMIILRSHW</sequence>